<dbReference type="EMBL" id="JAGGKG010000022">
    <property type="protein sequence ID" value="MBP1907123.1"/>
    <property type="molecule type" value="Genomic_DNA"/>
</dbReference>
<dbReference type="InterPro" id="IPR050490">
    <property type="entry name" value="Bact_solute-bd_prot1"/>
</dbReference>
<organism evidence="2 3">
    <name type="scientific">Paenibacillus turicensis</name>
    <dbReference type="NCBI Taxonomy" id="160487"/>
    <lineage>
        <taxon>Bacteria</taxon>
        <taxon>Bacillati</taxon>
        <taxon>Bacillota</taxon>
        <taxon>Bacilli</taxon>
        <taxon>Bacillales</taxon>
        <taxon>Paenibacillaceae</taxon>
        <taxon>Paenibacillus</taxon>
    </lineage>
</organism>
<name>A0ABS4FXQ4_9BACL</name>
<dbReference type="SUPFAM" id="SSF53850">
    <property type="entry name" value="Periplasmic binding protein-like II"/>
    <property type="match status" value="1"/>
</dbReference>
<dbReference type="InterPro" id="IPR006059">
    <property type="entry name" value="SBP"/>
</dbReference>
<proteinExistence type="predicted"/>
<dbReference type="PROSITE" id="PS51257">
    <property type="entry name" value="PROKAR_LIPOPROTEIN"/>
    <property type="match status" value="1"/>
</dbReference>
<keyword evidence="2" id="KW-0813">Transport</keyword>
<sequence>MRKLKPLILLLLIISLMMGGFAGCTSLSTSDTTKLKVMTYDKEDRYFNNQYGDMFHAKNDSIKIKLVRHDSKGLEGNESNYLEKLKQSFEQEELDVLYLSMNEYNQLSQDGFLLELDPLVVRDHYNIDTIFPSITSLLREQGGGRLYGFAPTFQRKAIYYNIDLFEQYGVELPHDGMTWQEIIDLIGQFPTDGDEQSRIYGGLNSFGLSKENPLLGLGLSIGLFKGLKAVNVNTMKVTMDTEGWKQAFQQAKVALSSNSFLIGRFNEDEDFDKQQPFVQGRQAILISDEPIYAYSALDYIKSGKSDNKPFKIGMVVGPVNETNREVTRDLYMNNDYVYAIRAKSSNVEAAWELLKVMQGDEVASKLARRPDNGIPSRMGHKSDFNGIDLDVFYHLTSVLSNGYADDPNNVIPDKFNDKYWECMEREWTQVEKSQKTIDEALKTIQQDLQVALDNVMLDKKVTGENSEGKSNNNIRKDMIINWEDFKTIPFK</sequence>
<dbReference type="PANTHER" id="PTHR43649:SF12">
    <property type="entry name" value="DIACETYLCHITOBIOSE BINDING PROTEIN DASA"/>
    <property type="match status" value="1"/>
</dbReference>
<reference evidence="2 3" key="1">
    <citation type="submission" date="2021-03" db="EMBL/GenBank/DDBJ databases">
        <title>Genomic Encyclopedia of Type Strains, Phase IV (KMG-IV): sequencing the most valuable type-strain genomes for metagenomic binning, comparative biology and taxonomic classification.</title>
        <authorList>
            <person name="Goeker M."/>
        </authorList>
    </citation>
    <scope>NUCLEOTIDE SEQUENCE [LARGE SCALE GENOMIC DNA]</scope>
    <source>
        <strain evidence="2 3">DSM 14349</strain>
    </source>
</reference>
<feature type="signal peptide" evidence="1">
    <location>
        <begin position="1"/>
        <end position="22"/>
    </location>
</feature>
<gene>
    <name evidence="2" type="ORF">J2Z32_003788</name>
</gene>
<keyword evidence="3" id="KW-1185">Reference proteome</keyword>
<dbReference type="Gene3D" id="3.40.190.10">
    <property type="entry name" value="Periplasmic binding protein-like II"/>
    <property type="match status" value="1"/>
</dbReference>
<dbReference type="Proteomes" id="UP001519272">
    <property type="component" value="Unassembled WGS sequence"/>
</dbReference>
<keyword evidence="2" id="KW-0762">Sugar transport</keyword>
<evidence type="ECO:0000313" key="3">
    <source>
        <dbReference type="Proteomes" id="UP001519272"/>
    </source>
</evidence>
<evidence type="ECO:0000313" key="2">
    <source>
        <dbReference type="EMBL" id="MBP1907123.1"/>
    </source>
</evidence>
<keyword evidence="1" id="KW-0732">Signal</keyword>
<comment type="caution">
    <text evidence="2">The sequence shown here is derived from an EMBL/GenBank/DDBJ whole genome shotgun (WGS) entry which is preliminary data.</text>
</comment>
<accession>A0ABS4FXQ4</accession>
<dbReference type="Pfam" id="PF01547">
    <property type="entry name" value="SBP_bac_1"/>
    <property type="match status" value="1"/>
</dbReference>
<feature type="chain" id="PRO_5047368716" evidence="1">
    <location>
        <begin position="23"/>
        <end position="491"/>
    </location>
</feature>
<dbReference type="RefSeq" id="WP_210090707.1">
    <property type="nucleotide sequence ID" value="NZ_JAGGKG010000022.1"/>
</dbReference>
<dbReference type="PANTHER" id="PTHR43649">
    <property type="entry name" value="ARABINOSE-BINDING PROTEIN-RELATED"/>
    <property type="match status" value="1"/>
</dbReference>
<evidence type="ECO:0000256" key="1">
    <source>
        <dbReference type="SAM" id="SignalP"/>
    </source>
</evidence>
<protein>
    <submittedName>
        <fullName evidence="2">Multiple sugar transport system substrate-binding protein</fullName>
    </submittedName>
</protein>